<dbReference type="InterPro" id="IPR000719">
    <property type="entry name" value="Prot_kinase_dom"/>
</dbReference>
<evidence type="ECO:0000313" key="10">
    <source>
        <dbReference type="EMBL" id="KAA6362940.1"/>
    </source>
</evidence>
<evidence type="ECO:0000256" key="8">
    <source>
        <dbReference type="ARBA" id="ARBA00048679"/>
    </source>
</evidence>
<dbReference type="PANTHER" id="PTHR44899">
    <property type="entry name" value="CAMK FAMILY PROTEIN KINASE"/>
    <property type="match status" value="1"/>
</dbReference>
<keyword evidence="6" id="KW-0067">ATP-binding</keyword>
<sequence length="150" mass="17309">MANFQEQQLLLSGDGHVHQPQQENLLREQAQLAAEQVKAQQAFSYNEFEDVNPLPQGAQGEATVVRLISTQKLYVRKRLPYGTNEQRKDADQEVNMLQRANSENIVKFIGKFEHEQGLFIITEYCEGGNLREKINSERNTPVQERKKAYF</sequence>
<evidence type="ECO:0000256" key="1">
    <source>
        <dbReference type="ARBA" id="ARBA00012513"/>
    </source>
</evidence>
<evidence type="ECO:0000259" key="9">
    <source>
        <dbReference type="PROSITE" id="PS50011"/>
    </source>
</evidence>
<dbReference type="AlphaFoldDB" id="A0A5J4TXY3"/>
<organism evidence="10 11">
    <name type="scientific">Streblomastix strix</name>
    <dbReference type="NCBI Taxonomy" id="222440"/>
    <lineage>
        <taxon>Eukaryota</taxon>
        <taxon>Metamonada</taxon>
        <taxon>Preaxostyla</taxon>
        <taxon>Oxymonadida</taxon>
        <taxon>Streblomastigidae</taxon>
        <taxon>Streblomastix</taxon>
    </lineage>
</organism>
<dbReference type="OrthoDB" id="248923at2759"/>
<evidence type="ECO:0000256" key="7">
    <source>
        <dbReference type="ARBA" id="ARBA00047899"/>
    </source>
</evidence>
<name>A0A5J4TXY3_9EUKA</name>
<comment type="catalytic activity">
    <reaction evidence="7">
        <text>L-threonyl-[protein] + ATP = O-phospho-L-threonyl-[protein] + ADP + H(+)</text>
        <dbReference type="Rhea" id="RHEA:46608"/>
        <dbReference type="Rhea" id="RHEA-COMP:11060"/>
        <dbReference type="Rhea" id="RHEA-COMP:11605"/>
        <dbReference type="ChEBI" id="CHEBI:15378"/>
        <dbReference type="ChEBI" id="CHEBI:30013"/>
        <dbReference type="ChEBI" id="CHEBI:30616"/>
        <dbReference type="ChEBI" id="CHEBI:61977"/>
        <dbReference type="ChEBI" id="CHEBI:456216"/>
        <dbReference type="EC" id="2.7.11.1"/>
    </reaction>
</comment>
<comment type="caution">
    <text evidence="10">The sequence shown here is derived from an EMBL/GenBank/DDBJ whole genome shotgun (WGS) entry which is preliminary data.</text>
</comment>
<keyword evidence="3" id="KW-0808">Transferase</keyword>
<evidence type="ECO:0000256" key="5">
    <source>
        <dbReference type="ARBA" id="ARBA00022777"/>
    </source>
</evidence>
<comment type="catalytic activity">
    <reaction evidence="8">
        <text>L-seryl-[protein] + ATP = O-phospho-L-seryl-[protein] + ADP + H(+)</text>
        <dbReference type="Rhea" id="RHEA:17989"/>
        <dbReference type="Rhea" id="RHEA-COMP:9863"/>
        <dbReference type="Rhea" id="RHEA-COMP:11604"/>
        <dbReference type="ChEBI" id="CHEBI:15378"/>
        <dbReference type="ChEBI" id="CHEBI:29999"/>
        <dbReference type="ChEBI" id="CHEBI:30616"/>
        <dbReference type="ChEBI" id="CHEBI:83421"/>
        <dbReference type="ChEBI" id="CHEBI:456216"/>
        <dbReference type="EC" id="2.7.11.1"/>
    </reaction>
</comment>
<dbReference type="InterPro" id="IPR051131">
    <property type="entry name" value="NEK_Ser/Thr_kinase_NIMA"/>
</dbReference>
<dbReference type="EMBL" id="SNRW01023529">
    <property type="protein sequence ID" value="KAA6362940.1"/>
    <property type="molecule type" value="Genomic_DNA"/>
</dbReference>
<evidence type="ECO:0000256" key="2">
    <source>
        <dbReference type="ARBA" id="ARBA00022527"/>
    </source>
</evidence>
<evidence type="ECO:0000256" key="6">
    <source>
        <dbReference type="ARBA" id="ARBA00022840"/>
    </source>
</evidence>
<dbReference type="Proteomes" id="UP000324800">
    <property type="component" value="Unassembled WGS sequence"/>
</dbReference>
<dbReference type="GO" id="GO:0004674">
    <property type="term" value="F:protein serine/threonine kinase activity"/>
    <property type="evidence" value="ECO:0007669"/>
    <property type="project" value="UniProtKB-KW"/>
</dbReference>
<evidence type="ECO:0000256" key="4">
    <source>
        <dbReference type="ARBA" id="ARBA00022741"/>
    </source>
</evidence>
<feature type="non-terminal residue" evidence="10">
    <location>
        <position position="150"/>
    </location>
</feature>
<dbReference type="PROSITE" id="PS50011">
    <property type="entry name" value="PROTEIN_KINASE_DOM"/>
    <property type="match status" value="1"/>
</dbReference>
<gene>
    <name evidence="10" type="ORF">EZS28_041532</name>
</gene>
<dbReference type="Pfam" id="PF00069">
    <property type="entry name" value="Pkinase"/>
    <property type="match status" value="1"/>
</dbReference>
<keyword evidence="5" id="KW-0418">Kinase</keyword>
<reference evidence="10 11" key="1">
    <citation type="submission" date="2019-03" db="EMBL/GenBank/DDBJ databases">
        <title>Single cell metagenomics reveals metabolic interactions within the superorganism composed of flagellate Streblomastix strix and complex community of Bacteroidetes bacteria on its surface.</title>
        <authorList>
            <person name="Treitli S.C."/>
            <person name="Kolisko M."/>
            <person name="Husnik F."/>
            <person name="Keeling P."/>
            <person name="Hampl V."/>
        </authorList>
    </citation>
    <scope>NUCLEOTIDE SEQUENCE [LARGE SCALE GENOMIC DNA]</scope>
    <source>
        <strain evidence="10">ST1C</strain>
    </source>
</reference>
<dbReference type="EC" id="2.7.11.1" evidence="1"/>
<evidence type="ECO:0000313" key="11">
    <source>
        <dbReference type="Proteomes" id="UP000324800"/>
    </source>
</evidence>
<accession>A0A5J4TXY3</accession>
<feature type="domain" description="Protein kinase" evidence="9">
    <location>
        <begin position="48"/>
        <end position="150"/>
    </location>
</feature>
<dbReference type="InterPro" id="IPR011009">
    <property type="entry name" value="Kinase-like_dom_sf"/>
</dbReference>
<dbReference type="Gene3D" id="1.10.510.10">
    <property type="entry name" value="Transferase(Phosphotransferase) domain 1"/>
    <property type="match status" value="1"/>
</dbReference>
<keyword evidence="4" id="KW-0547">Nucleotide-binding</keyword>
<proteinExistence type="predicted"/>
<dbReference type="SUPFAM" id="SSF56112">
    <property type="entry name" value="Protein kinase-like (PK-like)"/>
    <property type="match status" value="1"/>
</dbReference>
<evidence type="ECO:0000256" key="3">
    <source>
        <dbReference type="ARBA" id="ARBA00022679"/>
    </source>
</evidence>
<dbReference type="GO" id="GO:0005524">
    <property type="term" value="F:ATP binding"/>
    <property type="evidence" value="ECO:0007669"/>
    <property type="project" value="UniProtKB-KW"/>
</dbReference>
<keyword evidence="2" id="KW-0723">Serine/threonine-protein kinase</keyword>
<protein>
    <recommendedName>
        <fullName evidence="1">non-specific serine/threonine protein kinase</fullName>
        <ecNumber evidence="1">2.7.11.1</ecNumber>
    </recommendedName>
</protein>